<accession>A0A433D1R5</accession>
<dbReference type="AlphaFoldDB" id="A0A433D1R5"/>
<proteinExistence type="predicted"/>
<dbReference type="Proteomes" id="UP000268093">
    <property type="component" value="Unassembled WGS sequence"/>
</dbReference>
<comment type="caution">
    <text evidence="1">The sequence shown here is derived from an EMBL/GenBank/DDBJ whole genome shotgun (WGS) entry which is preliminary data.</text>
</comment>
<reference evidence="1 2" key="1">
    <citation type="journal article" date="2018" name="New Phytol.">
        <title>Phylogenomics of Endogonaceae and evolution of mycorrhizas within Mucoromycota.</title>
        <authorList>
            <person name="Chang Y."/>
            <person name="Desiro A."/>
            <person name="Na H."/>
            <person name="Sandor L."/>
            <person name="Lipzen A."/>
            <person name="Clum A."/>
            <person name="Barry K."/>
            <person name="Grigoriev I.V."/>
            <person name="Martin F.M."/>
            <person name="Stajich J.E."/>
            <person name="Smith M.E."/>
            <person name="Bonito G."/>
            <person name="Spatafora J.W."/>
        </authorList>
    </citation>
    <scope>NUCLEOTIDE SEQUENCE [LARGE SCALE GENOMIC DNA]</scope>
    <source>
        <strain evidence="1 2">GMNB39</strain>
    </source>
</reference>
<evidence type="ECO:0000313" key="2">
    <source>
        <dbReference type="Proteomes" id="UP000268093"/>
    </source>
</evidence>
<evidence type="ECO:0000313" key="1">
    <source>
        <dbReference type="EMBL" id="RUP44763.1"/>
    </source>
</evidence>
<dbReference type="OrthoDB" id="6077599at2759"/>
<dbReference type="EMBL" id="RBNI01008362">
    <property type="protein sequence ID" value="RUP44763.1"/>
    <property type="molecule type" value="Genomic_DNA"/>
</dbReference>
<name>A0A433D1R5_9FUNG</name>
<sequence>MTAFSKISGLQTRRRTECKDLALGDITTLKIDAIGKKPNYSWPLFSLLPPLGYLHFLTSNIQNIPNE</sequence>
<organism evidence="1 2">
    <name type="scientific">Jimgerdemannia flammicorona</name>
    <dbReference type="NCBI Taxonomy" id="994334"/>
    <lineage>
        <taxon>Eukaryota</taxon>
        <taxon>Fungi</taxon>
        <taxon>Fungi incertae sedis</taxon>
        <taxon>Mucoromycota</taxon>
        <taxon>Mucoromycotina</taxon>
        <taxon>Endogonomycetes</taxon>
        <taxon>Endogonales</taxon>
        <taxon>Endogonaceae</taxon>
        <taxon>Jimgerdemannia</taxon>
    </lineage>
</organism>
<gene>
    <name evidence="1" type="ORF">BC936DRAFT_149036</name>
</gene>
<protein>
    <submittedName>
        <fullName evidence="1">Uncharacterized protein</fullName>
    </submittedName>
</protein>
<keyword evidence="2" id="KW-1185">Reference proteome</keyword>